<feature type="transmembrane region" description="Helical" evidence="2">
    <location>
        <begin position="32"/>
        <end position="50"/>
    </location>
</feature>
<protein>
    <recommendedName>
        <fullName evidence="5">DUF4229 domain-containing protein</fullName>
    </recommendedName>
</protein>
<keyword evidence="4" id="KW-1185">Reference proteome</keyword>
<evidence type="ECO:0000256" key="1">
    <source>
        <dbReference type="SAM" id="MobiDB-lite"/>
    </source>
</evidence>
<dbReference type="RefSeq" id="WP_284233113.1">
    <property type="nucleotide sequence ID" value="NZ_BSUL01000001.1"/>
</dbReference>
<comment type="caution">
    <text evidence="3">The sequence shown here is derived from an EMBL/GenBank/DDBJ whole genome shotgun (WGS) entry which is preliminary data.</text>
</comment>
<name>A0AA37UHV2_9MICO</name>
<evidence type="ECO:0000313" key="3">
    <source>
        <dbReference type="EMBL" id="GMA29213.1"/>
    </source>
</evidence>
<dbReference type="InterPro" id="IPR025323">
    <property type="entry name" value="DUF4229"/>
</dbReference>
<gene>
    <name evidence="3" type="ORF">GCM10025874_24660</name>
</gene>
<dbReference type="Proteomes" id="UP001157160">
    <property type="component" value="Unassembled WGS sequence"/>
</dbReference>
<accession>A0AA37UHV2</accession>
<keyword evidence="2" id="KW-1133">Transmembrane helix</keyword>
<keyword evidence="2" id="KW-0472">Membrane</keyword>
<organism evidence="3 4">
    <name type="scientific">Arenivirga flava</name>
    <dbReference type="NCBI Taxonomy" id="1930060"/>
    <lineage>
        <taxon>Bacteria</taxon>
        <taxon>Bacillati</taxon>
        <taxon>Actinomycetota</taxon>
        <taxon>Actinomycetes</taxon>
        <taxon>Micrococcales</taxon>
        <taxon>Microbacteriaceae</taxon>
        <taxon>Arenivirga</taxon>
    </lineage>
</organism>
<feature type="region of interest" description="Disordered" evidence="1">
    <location>
        <begin position="61"/>
        <end position="86"/>
    </location>
</feature>
<sequence length="86" mass="9457">MNARSWILYSAARVIIFGVILAVLLVAGLDVWISALVAALAGLGISLLVLRKPREDMAASIAARRRREPERSDDEVEDEQLGRREG</sequence>
<proteinExistence type="predicted"/>
<evidence type="ECO:0000256" key="2">
    <source>
        <dbReference type="SAM" id="Phobius"/>
    </source>
</evidence>
<dbReference type="AlphaFoldDB" id="A0AA37UHV2"/>
<reference evidence="3 4" key="1">
    <citation type="journal article" date="2014" name="Int. J. Syst. Evol. Microbiol.">
        <title>Complete genome sequence of Corynebacterium casei LMG S-19264T (=DSM 44701T), isolated from a smear-ripened cheese.</title>
        <authorList>
            <consortium name="US DOE Joint Genome Institute (JGI-PGF)"/>
            <person name="Walter F."/>
            <person name="Albersmeier A."/>
            <person name="Kalinowski J."/>
            <person name="Ruckert C."/>
        </authorList>
    </citation>
    <scope>NUCLEOTIDE SEQUENCE [LARGE SCALE GENOMIC DNA]</scope>
    <source>
        <strain evidence="3 4">NBRC 112289</strain>
    </source>
</reference>
<dbReference type="Pfam" id="PF14012">
    <property type="entry name" value="DUF4229"/>
    <property type="match status" value="1"/>
</dbReference>
<evidence type="ECO:0008006" key="5">
    <source>
        <dbReference type="Google" id="ProtNLM"/>
    </source>
</evidence>
<dbReference type="EMBL" id="BSUL01000001">
    <property type="protein sequence ID" value="GMA29213.1"/>
    <property type="molecule type" value="Genomic_DNA"/>
</dbReference>
<keyword evidence="2" id="KW-0812">Transmembrane</keyword>
<feature type="transmembrane region" description="Helical" evidence="2">
    <location>
        <begin position="7"/>
        <end position="26"/>
    </location>
</feature>
<evidence type="ECO:0000313" key="4">
    <source>
        <dbReference type="Proteomes" id="UP001157160"/>
    </source>
</evidence>